<feature type="region of interest" description="Disordered" evidence="1">
    <location>
        <begin position="23"/>
        <end position="53"/>
    </location>
</feature>
<dbReference type="PANTHER" id="PTHR15837:SF5">
    <property type="entry name" value="NYN DOMAIN-CONTAINING PROTEIN"/>
    <property type="match status" value="1"/>
</dbReference>
<feature type="region of interest" description="Disordered" evidence="1">
    <location>
        <begin position="66"/>
        <end position="148"/>
    </location>
</feature>
<evidence type="ECO:0008006" key="4">
    <source>
        <dbReference type="Google" id="ProtNLM"/>
    </source>
</evidence>
<proteinExistence type="predicted"/>
<dbReference type="GO" id="GO:0005634">
    <property type="term" value="C:nucleus"/>
    <property type="evidence" value="ECO:0007669"/>
    <property type="project" value="TreeGrafter"/>
</dbReference>
<dbReference type="GO" id="GO:0006606">
    <property type="term" value="P:protein import into nucleus"/>
    <property type="evidence" value="ECO:0007669"/>
    <property type="project" value="TreeGrafter"/>
</dbReference>
<evidence type="ECO:0000313" key="2">
    <source>
        <dbReference type="EMBL" id="KAF2800564.1"/>
    </source>
</evidence>
<evidence type="ECO:0000313" key="3">
    <source>
        <dbReference type="Proteomes" id="UP000799757"/>
    </source>
</evidence>
<name>A0A6A6XXU6_9PLEO</name>
<dbReference type="OrthoDB" id="5590473at2759"/>
<dbReference type="Proteomes" id="UP000799757">
    <property type="component" value="Unassembled WGS sequence"/>
</dbReference>
<keyword evidence="3" id="KW-1185">Reference proteome</keyword>
<organism evidence="2 3">
    <name type="scientific">Melanomma pulvis-pyrius CBS 109.77</name>
    <dbReference type="NCBI Taxonomy" id="1314802"/>
    <lineage>
        <taxon>Eukaryota</taxon>
        <taxon>Fungi</taxon>
        <taxon>Dikarya</taxon>
        <taxon>Ascomycota</taxon>
        <taxon>Pezizomycotina</taxon>
        <taxon>Dothideomycetes</taxon>
        <taxon>Pleosporomycetidae</taxon>
        <taxon>Pleosporales</taxon>
        <taxon>Melanommataceae</taxon>
        <taxon>Melanomma</taxon>
    </lineage>
</organism>
<evidence type="ECO:0000256" key="1">
    <source>
        <dbReference type="SAM" id="MobiDB-lite"/>
    </source>
</evidence>
<feature type="compositionally biased region" description="Basic residues" evidence="1">
    <location>
        <begin position="132"/>
        <end position="141"/>
    </location>
</feature>
<dbReference type="EMBL" id="MU001745">
    <property type="protein sequence ID" value="KAF2800564.1"/>
    <property type="molecule type" value="Genomic_DNA"/>
</dbReference>
<dbReference type="AlphaFoldDB" id="A0A6A6XXU6"/>
<sequence length="608" mass="68451">MPSRPHDTGWDFSRVLNLIDSESQDVGSTTLLPRTQTDASLPDDAKTQIPKGKRLGSFTKLWEQLGVPDDVPLPAISPLEPESEDQTDSDNALLPPDDLDDNGADTDRSLDAGLTSFSKDVPTEDPFAGMNKKQRAKARKRAEKERQTSMLLYQKYRQSEREREDLQGRLDSTLMNQRRRNQSIALTEKQEQVQAQSLSNVGAKMRPFTPSPIHSPMPVQRSVFVQKSVPGPVASNAPLKPTSASQPKDLSPVKGPQVRAQLTTVGTPVRQHNQFPFPQHPLITTGLVPRTVQPVLVPRMVFQPALDTPQMLQPPMTPGMTHQPSIIISREPKVLHIRSRVDRHFQFLHHLMREFPEDVPWLLSPMQLCNEKSSTVGIHVFVDSSNIMIGFNDTLRGYRTHGFHLSFDSLVLLMERRRPVAKRVYAGSHRESAPLPHVTKLVEMSKAIGYENLVKEQVLIRREDSEKKKFFKSVKKMGWTKAAQLHSGSVDGDSDPEMETVPATPSAPKWVEQGVDEILHLKMCQSIIDTEVPTTMVLATGDGAEAEHSDGFLAHVERALRKGWKVELVCWKQQTNGGYKSKRFRDKWGEQFKILYLDGYIESLIDTE</sequence>
<dbReference type="GO" id="GO:0005085">
    <property type="term" value="F:guanyl-nucleotide exchange factor activity"/>
    <property type="evidence" value="ECO:0007669"/>
    <property type="project" value="TreeGrafter"/>
</dbReference>
<feature type="region of interest" description="Disordered" evidence="1">
    <location>
        <begin position="234"/>
        <end position="254"/>
    </location>
</feature>
<feature type="region of interest" description="Disordered" evidence="1">
    <location>
        <begin position="485"/>
        <end position="506"/>
    </location>
</feature>
<dbReference type="GO" id="GO:0031267">
    <property type="term" value="F:small GTPase binding"/>
    <property type="evidence" value="ECO:0007669"/>
    <property type="project" value="TreeGrafter"/>
</dbReference>
<feature type="compositionally biased region" description="Polar residues" evidence="1">
    <location>
        <begin position="23"/>
        <end position="39"/>
    </location>
</feature>
<dbReference type="Gene3D" id="3.40.50.1010">
    <property type="entry name" value="5'-nuclease"/>
    <property type="match status" value="1"/>
</dbReference>
<accession>A0A6A6XXU6</accession>
<dbReference type="PANTHER" id="PTHR15837">
    <property type="entry name" value="RAN GUANINE NUCLEOTIDE RELEASE FACTOR"/>
    <property type="match status" value="1"/>
</dbReference>
<reference evidence="2" key="1">
    <citation type="journal article" date="2020" name="Stud. Mycol.">
        <title>101 Dothideomycetes genomes: a test case for predicting lifestyles and emergence of pathogens.</title>
        <authorList>
            <person name="Haridas S."/>
            <person name="Albert R."/>
            <person name="Binder M."/>
            <person name="Bloem J."/>
            <person name="Labutti K."/>
            <person name="Salamov A."/>
            <person name="Andreopoulos B."/>
            <person name="Baker S."/>
            <person name="Barry K."/>
            <person name="Bills G."/>
            <person name="Bluhm B."/>
            <person name="Cannon C."/>
            <person name="Castanera R."/>
            <person name="Culley D."/>
            <person name="Daum C."/>
            <person name="Ezra D."/>
            <person name="Gonzalez J."/>
            <person name="Henrissat B."/>
            <person name="Kuo A."/>
            <person name="Liang C."/>
            <person name="Lipzen A."/>
            <person name="Lutzoni F."/>
            <person name="Magnuson J."/>
            <person name="Mondo S."/>
            <person name="Nolan M."/>
            <person name="Ohm R."/>
            <person name="Pangilinan J."/>
            <person name="Park H.-J."/>
            <person name="Ramirez L."/>
            <person name="Alfaro M."/>
            <person name="Sun H."/>
            <person name="Tritt A."/>
            <person name="Yoshinaga Y."/>
            <person name="Zwiers L.-H."/>
            <person name="Turgeon B."/>
            <person name="Goodwin S."/>
            <person name="Spatafora J."/>
            <person name="Crous P."/>
            <person name="Grigoriev I."/>
        </authorList>
    </citation>
    <scope>NUCLEOTIDE SEQUENCE</scope>
    <source>
        <strain evidence="2">CBS 109.77</strain>
    </source>
</reference>
<protein>
    <recommendedName>
        <fullName evidence="4">NYN domain-containing protein</fullName>
    </recommendedName>
</protein>
<gene>
    <name evidence="2" type="ORF">K505DRAFT_263517</name>
</gene>
<dbReference type="InterPro" id="IPR007681">
    <property type="entry name" value="Mog1"/>
</dbReference>
<dbReference type="CDD" id="cd18724">
    <property type="entry name" value="PIN_LabA-like"/>
    <property type="match status" value="1"/>
</dbReference>